<sequence length="105" mass="11880">MKVSKKPKSAWSFTLSNQEESALEILPSKYDGSSLFLALICHEDGICCIPQKRLWSVLDTDICIAGQHISVSRKPHGSYHVSEPGRQKMEQTVPHNDWPRVLFSK</sequence>
<keyword evidence="2" id="KW-1185">Reference proteome</keyword>
<dbReference type="eggNOG" id="ENOG5033M58">
    <property type="taxonomic scope" value="Bacteria"/>
</dbReference>
<dbReference type="HOGENOM" id="CLU_2233708_0_0_3"/>
<dbReference type="RefSeq" id="WP_013192881.1">
    <property type="nucleotide sequence ID" value="NC_014248.1"/>
</dbReference>
<evidence type="ECO:0000313" key="1">
    <source>
        <dbReference type="EMBL" id="ADI65871.1"/>
    </source>
</evidence>
<proteinExistence type="predicted"/>
<dbReference type="KEGG" id="naz:Aazo_4649"/>
<dbReference type="EMBL" id="CP002059">
    <property type="protein sequence ID" value="ADI65871.1"/>
    <property type="molecule type" value="Genomic_DNA"/>
</dbReference>
<evidence type="ECO:0000313" key="2">
    <source>
        <dbReference type="Proteomes" id="UP000001511"/>
    </source>
</evidence>
<dbReference type="Proteomes" id="UP000001511">
    <property type="component" value="Chromosome"/>
</dbReference>
<organism evidence="1 2">
    <name type="scientific">Nostoc azollae (strain 0708)</name>
    <name type="common">Anabaena azollae (strain 0708)</name>
    <dbReference type="NCBI Taxonomy" id="551115"/>
    <lineage>
        <taxon>Bacteria</taxon>
        <taxon>Bacillati</taxon>
        <taxon>Cyanobacteriota</taxon>
        <taxon>Cyanophyceae</taxon>
        <taxon>Nostocales</taxon>
        <taxon>Nostocaceae</taxon>
        <taxon>Trichormus</taxon>
    </lineage>
</organism>
<protein>
    <submittedName>
        <fullName evidence="1">Uncharacterized protein</fullName>
    </submittedName>
</protein>
<name>D7DXP5_NOSA0</name>
<gene>
    <name evidence="1" type="ordered locus">Aazo_4649</name>
</gene>
<accession>D7DXP5</accession>
<dbReference type="AlphaFoldDB" id="D7DXP5"/>
<reference evidence="1 2" key="1">
    <citation type="journal article" date="2010" name="PLoS ONE">
        <title>Genome erosion in a nitrogen-fixing vertically transmitted endosymbiotic multicellular cyanobacterium.</title>
        <authorList>
            <person name="Ran L."/>
            <person name="Larsson J."/>
            <person name="Vigil-Stenman T."/>
            <person name="Nylander J.A."/>
            <person name="Ininbergs K."/>
            <person name="Zheng W.W."/>
            <person name="Lapidus A."/>
            <person name="Lowry S."/>
            <person name="Haselkorn R."/>
            <person name="Bergman B."/>
        </authorList>
    </citation>
    <scope>NUCLEOTIDE SEQUENCE [LARGE SCALE GENOMIC DNA]</scope>
    <source>
        <strain evidence="1 2">0708</strain>
    </source>
</reference>